<dbReference type="PANTHER" id="PTHR37848">
    <property type="entry name" value="EXPRESSED PROTEIN"/>
    <property type="match status" value="1"/>
</dbReference>
<reference evidence="2" key="1">
    <citation type="submission" date="2022-01" db="EMBL/GenBank/DDBJ databases">
        <title>Comparative genomics reveals a dynamic genome evolution in the ectomycorrhizal milk-cap (Lactarius) mushrooms.</title>
        <authorList>
            <consortium name="DOE Joint Genome Institute"/>
            <person name="Lebreton A."/>
            <person name="Tang N."/>
            <person name="Kuo A."/>
            <person name="LaButti K."/>
            <person name="Drula E."/>
            <person name="Barry K."/>
            <person name="Clum A."/>
            <person name="Lipzen A."/>
            <person name="Mousain D."/>
            <person name="Ng V."/>
            <person name="Wang R."/>
            <person name="Wang X."/>
            <person name="Dai Y."/>
            <person name="Henrissat B."/>
            <person name="Grigoriev I.V."/>
            <person name="Guerin-Laguette A."/>
            <person name="Yu F."/>
            <person name="Martin F.M."/>
        </authorList>
    </citation>
    <scope>NUCLEOTIDE SEQUENCE</scope>
    <source>
        <strain evidence="2">QP</strain>
    </source>
</reference>
<keyword evidence="3" id="KW-1185">Reference proteome</keyword>
<proteinExistence type="predicted"/>
<evidence type="ECO:0000313" key="3">
    <source>
        <dbReference type="Proteomes" id="UP001201163"/>
    </source>
</evidence>
<name>A0AAD4LRI8_9AGAM</name>
<dbReference type="AlphaFoldDB" id="A0AAD4LRI8"/>
<dbReference type="Proteomes" id="UP001201163">
    <property type="component" value="Unassembled WGS sequence"/>
</dbReference>
<feature type="region of interest" description="Disordered" evidence="1">
    <location>
        <begin position="1"/>
        <end position="34"/>
    </location>
</feature>
<comment type="caution">
    <text evidence="2">The sequence shown here is derived from an EMBL/GenBank/DDBJ whole genome shotgun (WGS) entry which is preliminary data.</text>
</comment>
<accession>A0AAD4LRI8</accession>
<sequence>MLILSPSKDQVSQQPLLRSSEAGPSEIPPPSFEESVGHLVIDIDKFPEPFPEGGEEPPEFTPYEAEHWVSKNGEIISHDRHLNEDGEALYRFLLSQAETPPTFLIHCRGTHKETRSRLVERTDSHGHRRTDTEYDTEIVTDFDFTIEHQVPPRATQWTVGDEEPAYRGRLSKEVGPPGEATKADRATVDSFKAWLAERRSRGLPPWVAKDRLANFPIGAVEQPHRVDVLQSSWTLRQWADDYCQSRKIFKEFVYRKVVYGWDLNTLEAAIREVINSTHYRGDHVEVQFQSRNSTVIVRPDMRISRAISNPWIKFLLIITLIYPCIWLFQHLHPRGGGRWAVGGGAYALKRWAQVPYDAVPGIVPEIHETMDGPRMLIGEREGRWFKKWEGTVRRSVIGRRVDKRVLYEPDEDFRNLPATELDGFE</sequence>
<evidence type="ECO:0000256" key="1">
    <source>
        <dbReference type="SAM" id="MobiDB-lite"/>
    </source>
</evidence>
<dbReference type="EMBL" id="JAKELL010000006">
    <property type="protein sequence ID" value="KAH8997977.1"/>
    <property type="molecule type" value="Genomic_DNA"/>
</dbReference>
<protein>
    <submittedName>
        <fullName evidence="2">Uncharacterized protein</fullName>
    </submittedName>
</protein>
<evidence type="ECO:0000313" key="2">
    <source>
        <dbReference type="EMBL" id="KAH8997977.1"/>
    </source>
</evidence>
<gene>
    <name evidence="2" type="ORF">EDB92DRAFT_1941622</name>
</gene>
<feature type="compositionally biased region" description="Polar residues" evidence="1">
    <location>
        <begin position="7"/>
        <end position="17"/>
    </location>
</feature>
<dbReference type="PANTHER" id="PTHR37848:SF1">
    <property type="entry name" value="SUN DOMAIN-CONTAINING PROTEIN"/>
    <property type="match status" value="1"/>
</dbReference>
<organism evidence="2 3">
    <name type="scientific">Lactarius akahatsu</name>
    <dbReference type="NCBI Taxonomy" id="416441"/>
    <lineage>
        <taxon>Eukaryota</taxon>
        <taxon>Fungi</taxon>
        <taxon>Dikarya</taxon>
        <taxon>Basidiomycota</taxon>
        <taxon>Agaricomycotina</taxon>
        <taxon>Agaricomycetes</taxon>
        <taxon>Russulales</taxon>
        <taxon>Russulaceae</taxon>
        <taxon>Lactarius</taxon>
    </lineage>
</organism>